<evidence type="ECO:0000313" key="4">
    <source>
        <dbReference type="EMBL" id="OAJ40673.1"/>
    </source>
</evidence>
<dbReference type="SUPFAM" id="SSF47072">
    <property type="entry name" value="Cysteine alpha-hairpin motif"/>
    <property type="match status" value="1"/>
</dbReference>
<name>A0A177WKP6_BATDL</name>
<gene>
    <name evidence="4" type="ORF">BDEG_24380</name>
</gene>
<dbReference type="OrthoDB" id="1106148at2759"/>
<organism evidence="4 5">
    <name type="scientific">Batrachochytrium dendrobatidis (strain JEL423)</name>
    <dbReference type="NCBI Taxonomy" id="403673"/>
    <lineage>
        <taxon>Eukaryota</taxon>
        <taxon>Fungi</taxon>
        <taxon>Fungi incertae sedis</taxon>
        <taxon>Chytridiomycota</taxon>
        <taxon>Chytridiomycota incertae sedis</taxon>
        <taxon>Chytridiomycetes</taxon>
        <taxon>Rhizophydiales</taxon>
        <taxon>Rhizophydiales incertae sedis</taxon>
        <taxon>Batrachochytrium</taxon>
    </lineage>
</organism>
<dbReference type="Pfam" id="PF06747">
    <property type="entry name" value="CHCH"/>
    <property type="match status" value="1"/>
</dbReference>
<protein>
    <recommendedName>
        <fullName evidence="3">CHCH domain-containing protein</fullName>
    </recommendedName>
</protein>
<dbReference type="VEuPathDB" id="FungiDB:BDEG_24380"/>
<feature type="compositionally biased region" description="Low complexity" evidence="2">
    <location>
        <begin position="38"/>
        <end position="48"/>
    </location>
</feature>
<dbReference type="EMBL" id="DS022304">
    <property type="protein sequence ID" value="OAJ40673.1"/>
    <property type="molecule type" value="Genomic_DNA"/>
</dbReference>
<dbReference type="GO" id="GO:0005634">
    <property type="term" value="C:nucleus"/>
    <property type="evidence" value="ECO:0007669"/>
    <property type="project" value="TreeGrafter"/>
</dbReference>
<dbReference type="PANTHER" id="PTHR13523:SF2">
    <property type="entry name" value="COILED-COIL-HELIX-COILED-COIL-HELIX DOMAIN CONTAINING 2, ISOFORM A-RELATED"/>
    <property type="match status" value="1"/>
</dbReference>
<dbReference type="InterPro" id="IPR010625">
    <property type="entry name" value="CHCH"/>
</dbReference>
<reference evidence="4 5" key="2">
    <citation type="submission" date="2016-05" db="EMBL/GenBank/DDBJ databases">
        <title>Lineage-specific infection strategies underlie the spectrum of fungal disease in amphibians.</title>
        <authorList>
            <person name="Cuomo C.A."/>
            <person name="Farrer R.A."/>
            <person name="James T."/>
            <person name="Longcore J."/>
            <person name="Birren B."/>
        </authorList>
    </citation>
    <scope>NUCLEOTIDE SEQUENCE [LARGE SCALE GENOMIC DNA]</scope>
    <source>
        <strain evidence="4 5">JEL423</strain>
    </source>
</reference>
<feature type="compositionally biased region" description="Low complexity" evidence="2">
    <location>
        <begin position="7"/>
        <end position="27"/>
    </location>
</feature>
<dbReference type="GO" id="GO:0007005">
    <property type="term" value="P:mitochondrion organization"/>
    <property type="evidence" value="ECO:0007669"/>
    <property type="project" value="InterPro"/>
</dbReference>
<dbReference type="GO" id="GO:0005739">
    <property type="term" value="C:mitochondrion"/>
    <property type="evidence" value="ECO:0007669"/>
    <property type="project" value="TreeGrafter"/>
</dbReference>
<feature type="domain" description="CHCH" evidence="3">
    <location>
        <begin position="110"/>
        <end position="143"/>
    </location>
</feature>
<feature type="region of interest" description="Disordered" evidence="2">
    <location>
        <begin position="1"/>
        <end position="48"/>
    </location>
</feature>
<sequence>MARTQRRTSAPSRAAPSRAAPSRAAAPVQNSGPPATMQQQSVAAPAPQQPSLFANMASTAAGVAVGSAVGHTLGAGLSGMFGGSSQPQQVQEPAPQVQQQQYQQSPFAVCQADQNAFNRCIETNSGDIASCQFYFDMLKQCKANAGASM</sequence>
<accession>A0A177WKP6</accession>
<dbReference type="InterPro" id="IPR055304">
    <property type="entry name" value="CHCHD2/10-like"/>
</dbReference>
<dbReference type="STRING" id="403673.A0A177WKP6"/>
<dbReference type="eggNOG" id="KOG4090">
    <property type="taxonomic scope" value="Eukaryota"/>
</dbReference>
<evidence type="ECO:0000256" key="2">
    <source>
        <dbReference type="SAM" id="MobiDB-lite"/>
    </source>
</evidence>
<feature type="region of interest" description="Disordered" evidence="2">
    <location>
        <begin position="76"/>
        <end position="98"/>
    </location>
</feature>
<dbReference type="AlphaFoldDB" id="A0A177WKP6"/>
<feature type="compositionally biased region" description="Polar residues" evidence="2">
    <location>
        <begin position="28"/>
        <end position="37"/>
    </location>
</feature>
<reference evidence="4 5" key="1">
    <citation type="submission" date="2006-10" db="EMBL/GenBank/DDBJ databases">
        <title>The Genome Sequence of Batrachochytrium dendrobatidis JEL423.</title>
        <authorList>
            <consortium name="The Broad Institute Genome Sequencing Platform"/>
            <person name="Birren B."/>
            <person name="Lander E."/>
            <person name="Galagan J."/>
            <person name="Cuomo C."/>
            <person name="Devon K."/>
            <person name="Jaffe D."/>
            <person name="Butler J."/>
            <person name="Alvarez P."/>
            <person name="Gnerre S."/>
            <person name="Grabherr M."/>
            <person name="Kleber M."/>
            <person name="Mauceli E."/>
            <person name="Brockman W."/>
            <person name="Young S."/>
            <person name="LaButti K."/>
            <person name="Sykes S."/>
            <person name="DeCaprio D."/>
            <person name="Crawford M."/>
            <person name="Koehrsen M."/>
            <person name="Engels R."/>
            <person name="Montgomery P."/>
            <person name="Pearson M."/>
            <person name="Howarth C."/>
            <person name="Larson L."/>
            <person name="White J."/>
            <person name="O'Leary S."/>
            <person name="Kodira C."/>
            <person name="Zeng Q."/>
            <person name="Yandava C."/>
            <person name="Alvarado L."/>
            <person name="Longcore J."/>
            <person name="James T."/>
        </authorList>
    </citation>
    <scope>NUCLEOTIDE SEQUENCE [LARGE SCALE GENOMIC DNA]</scope>
    <source>
        <strain evidence="4 5">JEL423</strain>
    </source>
</reference>
<dbReference type="PANTHER" id="PTHR13523">
    <property type="entry name" value="COILED-COIL-HELIX-COILED-COIL-HELIX DOMAIN CONTAINING 2/NUR77"/>
    <property type="match status" value="1"/>
</dbReference>
<dbReference type="InterPro" id="IPR009069">
    <property type="entry name" value="Cys_alpha_HP_mot_SF"/>
</dbReference>
<dbReference type="Proteomes" id="UP000077115">
    <property type="component" value="Unassembled WGS sequence"/>
</dbReference>
<proteinExistence type="predicted"/>
<evidence type="ECO:0000313" key="5">
    <source>
        <dbReference type="Proteomes" id="UP000077115"/>
    </source>
</evidence>
<keyword evidence="1" id="KW-1015">Disulfide bond</keyword>
<evidence type="ECO:0000259" key="3">
    <source>
        <dbReference type="Pfam" id="PF06747"/>
    </source>
</evidence>
<feature type="compositionally biased region" description="Low complexity" evidence="2">
    <location>
        <begin position="84"/>
        <end position="98"/>
    </location>
</feature>
<evidence type="ECO:0000256" key="1">
    <source>
        <dbReference type="ARBA" id="ARBA00023157"/>
    </source>
</evidence>